<dbReference type="InterPro" id="IPR012725">
    <property type="entry name" value="Chaperone_DnaK"/>
</dbReference>
<dbReference type="PROSITE" id="PS00297">
    <property type="entry name" value="HSP70_1"/>
    <property type="match status" value="1"/>
</dbReference>
<evidence type="ECO:0000256" key="4">
    <source>
        <dbReference type="ARBA" id="ARBA00022741"/>
    </source>
</evidence>
<comment type="function">
    <text evidence="8">Acts as a chaperone.</text>
</comment>
<feature type="modified residue" description="Phosphothreonine; by autocatalysis" evidence="8">
    <location>
        <position position="198"/>
    </location>
</feature>
<keyword evidence="3 8" id="KW-0597">Phosphoprotein</keyword>
<feature type="coiled-coil region" evidence="10">
    <location>
        <begin position="527"/>
        <end position="577"/>
    </location>
</feature>
<dbReference type="InterPro" id="IPR013126">
    <property type="entry name" value="Hsp_70_fam"/>
</dbReference>
<dbReference type="FunFam" id="3.30.30.30:FF:000005">
    <property type="entry name" value="Heat shock protein ssb1"/>
    <property type="match status" value="1"/>
</dbReference>
<dbReference type="InterPro" id="IPR043129">
    <property type="entry name" value="ATPase_NBD"/>
</dbReference>
<dbReference type="CDD" id="cd10234">
    <property type="entry name" value="ASKHA_NBD_HSP70_DnaK-like"/>
    <property type="match status" value="1"/>
</dbReference>
<dbReference type="InterPro" id="IPR018181">
    <property type="entry name" value="Heat_shock_70_CS"/>
</dbReference>
<evidence type="ECO:0000256" key="3">
    <source>
        <dbReference type="ARBA" id="ARBA00022553"/>
    </source>
</evidence>
<dbReference type="PROSITE" id="PS01036">
    <property type="entry name" value="HSP70_3"/>
    <property type="match status" value="1"/>
</dbReference>
<dbReference type="GO" id="GO:0051082">
    <property type="term" value="F:unfolded protein binding"/>
    <property type="evidence" value="ECO:0007669"/>
    <property type="project" value="InterPro"/>
</dbReference>
<dbReference type="FunFam" id="3.90.640.10:FF:000003">
    <property type="entry name" value="Molecular chaperone DnaK"/>
    <property type="match status" value="1"/>
</dbReference>
<dbReference type="PRINTS" id="PR00301">
    <property type="entry name" value="HEATSHOCK70"/>
</dbReference>
<organism evidence="11 12">
    <name type="scientific">Candidatus Sulfomarinibacter kjeldsenii</name>
    <dbReference type="NCBI Taxonomy" id="2885994"/>
    <lineage>
        <taxon>Bacteria</taxon>
        <taxon>Pseudomonadati</taxon>
        <taxon>Acidobacteriota</taxon>
        <taxon>Thermoanaerobaculia</taxon>
        <taxon>Thermoanaerobaculales</taxon>
        <taxon>Candidatus Sulfomarinibacteraceae</taxon>
        <taxon>Candidatus Sulfomarinibacter</taxon>
    </lineage>
</organism>
<reference evidence="11 12" key="1">
    <citation type="submission" date="2020-08" db="EMBL/GenBank/DDBJ databases">
        <title>Acidobacteriota in marine sediments use diverse sulfur dissimilation pathways.</title>
        <authorList>
            <person name="Wasmund K."/>
        </authorList>
    </citation>
    <scope>NUCLEOTIDE SEQUENCE [LARGE SCALE GENOMIC DNA]</scope>
    <source>
        <strain evidence="11">MAG AM3-A</strain>
    </source>
</reference>
<dbReference type="HAMAP" id="MF_00332">
    <property type="entry name" value="DnaK"/>
    <property type="match status" value="1"/>
</dbReference>
<evidence type="ECO:0000256" key="2">
    <source>
        <dbReference type="ARBA" id="ARBA00014415"/>
    </source>
</evidence>
<dbReference type="InterPro" id="IPR029047">
    <property type="entry name" value="HSP70_peptide-bd_sf"/>
</dbReference>
<keyword evidence="5 8" id="KW-0067">ATP-binding</keyword>
<dbReference type="SUPFAM" id="SSF53067">
    <property type="entry name" value="Actin-like ATPase domain"/>
    <property type="match status" value="2"/>
</dbReference>
<dbReference type="NCBIfam" id="TIGR02350">
    <property type="entry name" value="prok_dnaK"/>
    <property type="match status" value="1"/>
</dbReference>
<dbReference type="GO" id="GO:0140662">
    <property type="term" value="F:ATP-dependent protein folding chaperone"/>
    <property type="evidence" value="ECO:0007669"/>
    <property type="project" value="InterPro"/>
</dbReference>
<evidence type="ECO:0000256" key="1">
    <source>
        <dbReference type="ARBA" id="ARBA00007381"/>
    </source>
</evidence>
<dbReference type="NCBIfam" id="NF001413">
    <property type="entry name" value="PRK00290.1"/>
    <property type="match status" value="1"/>
</dbReference>
<proteinExistence type="evidence at transcript level"/>
<keyword evidence="4 8" id="KW-0547">Nucleotide-binding</keyword>
<comment type="caution">
    <text evidence="11">The sequence shown here is derived from an EMBL/GenBank/DDBJ whole genome shotgun (WGS) entry which is preliminary data.</text>
</comment>
<keyword evidence="7 8" id="KW-0143">Chaperone</keyword>
<keyword evidence="10" id="KW-0175">Coiled coil</keyword>
<dbReference type="PROSITE" id="PS00329">
    <property type="entry name" value="HSP70_2"/>
    <property type="match status" value="1"/>
</dbReference>
<sequence length="631" mass="68758">MSKIIGIDLGTTNCCAAVVDVTKPVVIPNREGARTTPSVVAFTAAGERLVGQIARRQSMTNPQNTAYAVKRLIGRRYDSEEVRWARTLVPYSIVEAENGDVCVEILSRPYSTPEISSFILREIKEFAEEFLGEEITQAIITVPAYFDDSQRQATKDAGTIAGLEVVRIINEPTAASLAYGFGKDKNETIAVYDLGGGTFDISVLDIGDGIYEVKSTAGDTFLGGEDFDSRVMEHLLQEFKSETGLDLSDDMMAMQRIKEAAEAAKCELSSHDETDISLPFIAADHTGPKHLQVRVTQSQLEGLVADLVERTLEPCRNALEAARLDPEQIEEIILVGGQTRMPLVQRTVTEFFKRSPNQEINPDEVVGIGAAIQAGILQGEVKDLILLDVTPLSLGIETHGGLFTKIIDRNSTVPTKKSMIFTTVGDNQTTVNVHVLQGERGISGENRSLGRFDLVGIPPAPRGVPQIEVTFSIDSNGIVNVGARDLATGKEQSIEVNPAGGLSKLEIDGLIAEADKFRKDDQEHREIRELQNRLEGLLYTNERVIREFGAGLSNEDREEVRATLNRARKALTSEERSVLEEAIYAVQDAAQILTNVIMLDPVAALGGVLKMNPNAPGGDVPDEESESESQE</sequence>
<evidence type="ECO:0000256" key="7">
    <source>
        <dbReference type="ARBA" id="ARBA00023186"/>
    </source>
</evidence>
<dbReference type="Pfam" id="PF00012">
    <property type="entry name" value="HSP70"/>
    <property type="match status" value="1"/>
</dbReference>
<dbReference type="PANTHER" id="PTHR19375">
    <property type="entry name" value="HEAT SHOCK PROTEIN 70KDA"/>
    <property type="match status" value="1"/>
</dbReference>
<evidence type="ECO:0000256" key="5">
    <source>
        <dbReference type="ARBA" id="ARBA00022840"/>
    </source>
</evidence>
<evidence type="ECO:0000256" key="9">
    <source>
        <dbReference type="RuleBase" id="RU003322"/>
    </source>
</evidence>
<evidence type="ECO:0000256" key="8">
    <source>
        <dbReference type="HAMAP-Rule" id="MF_00332"/>
    </source>
</evidence>
<dbReference type="Gene3D" id="3.30.420.40">
    <property type="match status" value="2"/>
</dbReference>
<evidence type="ECO:0000256" key="10">
    <source>
        <dbReference type="SAM" id="Coils"/>
    </source>
</evidence>
<comment type="induction">
    <text evidence="8">By stress conditions e.g. heat shock.</text>
</comment>
<dbReference type="EMBL" id="JACXWA010000064">
    <property type="protein sequence ID" value="MBD3870500.1"/>
    <property type="molecule type" value="Genomic_DNA"/>
</dbReference>
<comment type="similarity">
    <text evidence="1 8 9">Belongs to the heat shock protein 70 family.</text>
</comment>
<dbReference type="SUPFAM" id="SSF100920">
    <property type="entry name" value="Heat shock protein 70kD (HSP70), peptide-binding domain"/>
    <property type="match status" value="1"/>
</dbReference>
<name>A0A8J7C3C1_9BACT</name>
<keyword evidence="6 8" id="KW-0346">Stress response</keyword>
<dbReference type="GO" id="GO:0005524">
    <property type="term" value="F:ATP binding"/>
    <property type="evidence" value="ECO:0007669"/>
    <property type="project" value="UniProtKB-UniRule"/>
</dbReference>
<dbReference type="FunFam" id="3.30.420.40:FF:000004">
    <property type="entry name" value="Molecular chaperone DnaK"/>
    <property type="match status" value="1"/>
</dbReference>
<evidence type="ECO:0000256" key="6">
    <source>
        <dbReference type="ARBA" id="ARBA00023016"/>
    </source>
</evidence>
<dbReference type="FunFam" id="2.60.34.10:FF:000014">
    <property type="entry name" value="Chaperone protein DnaK HSP70"/>
    <property type="match status" value="1"/>
</dbReference>
<dbReference type="Proteomes" id="UP000598633">
    <property type="component" value="Unassembled WGS sequence"/>
</dbReference>
<evidence type="ECO:0000313" key="12">
    <source>
        <dbReference type="Proteomes" id="UP000598633"/>
    </source>
</evidence>
<dbReference type="Gene3D" id="3.90.640.10">
    <property type="entry name" value="Actin, Chain A, domain 4"/>
    <property type="match status" value="1"/>
</dbReference>
<dbReference type="Gene3D" id="2.60.34.10">
    <property type="entry name" value="Substrate Binding Domain Of DNAk, Chain A, domain 1"/>
    <property type="match status" value="1"/>
</dbReference>
<gene>
    <name evidence="8 11" type="primary">dnaK</name>
    <name evidence="11" type="ORF">IFJ97_03985</name>
</gene>
<accession>A0A8J7C3C1</accession>
<evidence type="ECO:0000313" key="11">
    <source>
        <dbReference type="EMBL" id="MBD3870500.1"/>
    </source>
</evidence>
<dbReference type="AlphaFoldDB" id="A0A8J7C3C1"/>
<protein>
    <recommendedName>
        <fullName evidence="2 8">Chaperone protein DnaK</fullName>
    </recommendedName>
    <alternativeName>
        <fullName evidence="8">HSP70</fullName>
    </alternativeName>
    <alternativeName>
        <fullName evidence="8">Heat shock 70 kDa protein</fullName>
    </alternativeName>
    <alternativeName>
        <fullName evidence="8">Heat shock protein 70</fullName>
    </alternativeName>
</protein>